<dbReference type="WBParaSite" id="SCUD_0000632001-mRNA-1">
    <property type="protein sequence ID" value="SCUD_0000632001-mRNA-1"/>
    <property type="gene ID" value="SCUD_0000632001"/>
</dbReference>
<evidence type="ECO:0000313" key="3">
    <source>
        <dbReference type="WBParaSite" id="SCUD_0000632001-mRNA-1"/>
    </source>
</evidence>
<proteinExistence type="predicted"/>
<dbReference type="AlphaFoldDB" id="A0A183JUC9"/>
<dbReference type="Proteomes" id="UP000279833">
    <property type="component" value="Unassembled WGS sequence"/>
</dbReference>
<evidence type="ECO:0000313" key="1">
    <source>
        <dbReference type="EMBL" id="VDP03005.1"/>
    </source>
</evidence>
<evidence type="ECO:0000313" key="2">
    <source>
        <dbReference type="Proteomes" id="UP000279833"/>
    </source>
</evidence>
<keyword evidence="2" id="KW-1185">Reference proteome</keyword>
<protein>
    <submittedName>
        <fullName evidence="3">Ovule protein</fullName>
    </submittedName>
</protein>
<sequence>MMLPKYVKVLTSSKSCPSIVTGLVHAVLYWRILFFPLCMLRPTVAEAAATLVHISTLSLNSIISMLRTSINSQHSSPIIIHSQDFRILLVRASHQNPTNLPRHQSQISPYSPLIWRSMKII</sequence>
<dbReference type="EMBL" id="UZAK01013489">
    <property type="protein sequence ID" value="VDP03005.1"/>
    <property type="molecule type" value="Genomic_DNA"/>
</dbReference>
<reference evidence="1 2" key="2">
    <citation type="submission" date="2018-11" db="EMBL/GenBank/DDBJ databases">
        <authorList>
            <consortium name="Pathogen Informatics"/>
        </authorList>
    </citation>
    <scope>NUCLEOTIDE SEQUENCE [LARGE SCALE GENOMIC DNA]</scope>
    <source>
        <strain evidence="1">Dakar</strain>
        <strain evidence="2">Dakar, Senegal</strain>
    </source>
</reference>
<accession>A0A183JUC9</accession>
<name>A0A183JUC9_9TREM</name>
<reference evidence="3" key="1">
    <citation type="submission" date="2016-06" db="UniProtKB">
        <authorList>
            <consortium name="WormBaseParasite"/>
        </authorList>
    </citation>
    <scope>IDENTIFICATION</scope>
</reference>
<gene>
    <name evidence="1" type="ORF">SCUD_LOCUS6320</name>
</gene>
<organism evidence="3">
    <name type="scientific">Schistosoma curassoni</name>
    <dbReference type="NCBI Taxonomy" id="6186"/>
    <lineage>
        <taxon>Eukaryota</taxon>
        <taxon>Metazoa</taxon>
        <taxon>Spiralia</taxon>
        <taxon>Lophotrochozoa</taxon>
        <taxon>Platyhelminthes</taxon>
        <taxon>Trematoda</taxon>
        <taxon>Digenea</taxon>
        <taxon>Strigeidida</taxon>
        <taxon>Schistosomatoidea</taxon>
        <taxon>Schistosomatidae</taxon>
        <taxon>Schistosoma</taxon>
    </lineage>
</organism>